<feature type="transmembrane region" description="Helical" evidence="6">
    <location>
        <begin position="119"/>
        <end position="135"/>
    </location>
</feature>
<evidence type="ECO:0000256" key="4">
    <source>
        <dbReference type="ARBA" id="ARBA00022989"/>
    </source>
</evidence>
<feature type="transmembrane region" description="Helical" evidence="6">
    <location>
        <begin position="52"/>
        <end position="72"/>
    </location>
</feature>
<name>A0A3E4FB25_9FIRM</name>
<feature type="transmembrane region" description="Helical" evidence="6">
    <location>
        <begin position="19"/>
        <end position="40"/>
    </location>
</feature>
<evidence type="ECO:0000256" key="6">
    <source>
        <dbReference type="RuleBase" id="RU363032"/>
    </source>
</evidence>
<dbReference type="RefSeq" id="WP_117494161.1">
    <property type="nucleotide sequence ID" value="NZ_QSGQ01000003.1"/>
</dbReference>
<evidence type="ECO:0000259" key="7">
    <source>
        <dbReference type="PROSITE" id="PS50928"/>
    </source>
</evidence>
<dbReference type="GO" id="GO:0055085">
    <property type="term" value="P:transmembrane transport"/>
    <property type="evidence" value="ECO:0007669"/>
    <property type="project" value="InterPro"/>
</dbReference>
<comment type="subcellular location">
    <subcellularLocation>
        <location evidence="6">Cell membrane</location>
        <topology evidence="6">Multi-pass membrane protein</topology>
    </subcellularLocation>
    <subcellularLocation>
        <location evidence="1">Membrane</location>
        <topology evidence="1">Multi-pass membrane protein</topology>
    </subcellularLocation>
</comment>
<feature type="domain" description="ABC transmembrane type-1" evidence="7">
    <location>
        <begin position="15"/>
        <end position="194"/>
    </location>
</feature>
<dbReference type="EMBL" id="QSOI01000001">
    <property type="protein sequence ID" value="RGI86820.1"/>
    <property type="molecule type" value="Genomic_DNA"/>
</dbReference>
<dbReference type="PROSITE" id="PS50928">
    <property type="entry name" value="ABC_TM1"/>
    <property type="match status" value="1"/>
</dbReference>
<dbReference type="Proteomes" id="UP000284883">
    <property type="component" value="Unassembled WGS sequence"/>
</dbReference>
<comment type="caution">
    <text evidence="8">The sequence shown here is derived from an EMBL/GenBank/DDBJ whole genome shotgun (WGS) entry which is preliminary data.</text>
</comment>
<evidence type="ECO:0000256" key="2">
    <source>
        <dbReference type="ARBA" id="ARBA00022448"/>
    </source>
</evidence>
<proteinExistence type="inferred from homology"/>
<dbReference type="SUPFAM" id="SSF161098">
    <property type="entry name" value="MetI-like"/>
    <property type="match status" value="1"/>
</dbReference>
<feature type="transmembrane region" description="Helical" evidence="6">
    <location>
        <begin position="176"/>
        <end position="194"/>
    </location>
</feature>
<evidence type="ECO:0000313" key="9">
    <source>
        <dbReference type="EMBL" id="RHB40557.1"/>
    </source>
</evidence>
<accession>A0A3E4FB25</accession>
<reference evidence="10 11" key="1">
    <citation type="submission" date="2018-08" db="EMBL/GenBank/DDBJ databases">
        <title>A genome reference for cultivated species of the human gut microbiota.</title>
        <authorList>
            <person name="Zou Y."/>
            <person name="Xue W."/>
            <person name="Luo G."/>
        </authorList>
    </citation>
    <scope>NUCLEOTIDE SEQUENCE [LARGE SCALE GENOMIC DNA]</scope>
    <source>
        <strain evidence="9 11">AM40-15AC</strain>
        <strain evidence="8 10">TM09-19AC</strain>
    </source>
</reference>
<gene>
    <name evidence="9" type="ORF">DW885_05650</name>
    <name evidence="8" type="ORF">DXD84_01280</name>
</gene>
<sequence>MDYLINHYDKVLEFLVDHIYITCVAVLVSCVIAIPLGILISKWKKLSGVVNGICNTIFSIPTLALLAVLVPITGIGDETAIITLVLYNQYVLVKNVAEGFDEISPAIYEIGKGLGYHKIPFFFSVELPLALPLILNGVKLAAIGTVTMATLGATIGAGGLGKLILSGINMRHWNKVIIGTVLCAIVAFVLSIIFQKLEDRARKRAQGEL</sequence>
<organism evidence="8 10">
    <name type="scientific">Dorea formicigenerans</name>
    <dbReference type="NCBI Taxonomy" id="39486"/>
    <lineage>
        <taxon>Bacteria</taxon>
        <taxon>Bacillati</taxon>
        <taxon>Bacillota</taxon>
        <taxon>Clostridia</taxon>
        <taxon>Lachnospirales</taxon>
        <taxon>Lachnospiraceae</taxon>
        <taxon>Dorea</taxon>
    </lineage>
</organism>
<dbReference type="Gene3D" id="1.10.3720.10">
    <property type="entry name" value="MetI-like"/>
    <property type="match status" value="1"/>
</dbReference>
<dbReference type="InterPro" id="IPR000515">
    <property type="entry name" value="MetI-like"/>
</dbReference>
<dbReference type="InterPro" id="IPR051204">
    <property type="entry name" value="ABC_transp_perm/SBD"/>
</dbReference>
<dbReference type="Pfam" id="PF00528">
    <property type="entry name" value="BPD_transp_1"/>
    <property type="match status" value="1"/>
</dbReference>
<dbReference type="GO" id="GO:0031460">
    <property type="term" value="P:glycine betaine transport"/>
    <property type="evidence" value="ECO:0007669"/>
    <property type="project" value="TreeGrafter"/>
</dbReference>
<evidence type="ECO:0000313" key="11">
    <source>
        <dbReference type="Proteomes" id="UP000284883"/>
    </source>
</evidence>
<dbReference type="EMBL" id="QSGQ01000003">
    <property type="protein sequence ID" value="RHB40557.1"/>
    <property type="molecule type" value="Genomic_DNA"/>
</dbReference>
<comment type="similarity">
    <text evidence="6">Belongs to the binding-protein-dependent transport system permease family.</text>
</comment>
<dbReference type="GO" id="GO:0005886">
    <property type="term" value="C:plasma membrane"/>
    <property type="evidence" value="ECO:0007669"/>
    <property type="project" value="UniProtKB-SubCell"/>
</dbReference>
<keyword evidence="5 6" id="KW-0472">Membrane</keyword>
<evidence type="ECO:0000313" key="10">
    <source>
        <dbReference type="Proteomes" id="UP000260664"/>
    </source>
</evidence>
<evidence type="ECO:0000313" key="8">
    <source>
        <dbReference type="EMBL" id="RGI86820.1"/>
    </source>
</evidence>
<protein>
    <submittedName>
        <fullName evidence="8">ABC transporter permease</fullName>
    </submittedName>
</protein>
<feature type="transmembrane region" description="Helical" evidence="6">
    <location>
        <begin position="142"/>
        <end position="164"/>
    </location>
</feature>
<dbReference type="AlphaFoldDB" id="A0A3E4FB25"/>
<dbReference type="CDD" id="cd06261">
    <property type="entry name" value="TM_PBP2"/>
    <property type="match status" value="1"/>
</dbReference>
<dbReference type="Proteomes" id="UP000260664">
    <property type="component" value="Unassembled WGS sequence"/>
</dbReference>
<dbReference type="PANTHER" id="PTHR30177:SF4">
    <property type="entry name" value="OSMOPROTECTANT IMPORT PERMEASE PROTEIN OSMW"/>
    <property type="match status" value="1"/>
</dbReference>
<dbReference type="InterPro" id="IPR035906">
    <property type="entry name" value="MetI-like_sf"/>
</dbReference>
<evidence type="ECO:0000256" key="3">
    <source>
        <dbReference type="ARBA" id="ARBA00022692"/>
    </source>
</evidence>
<evidence type="ECO:0000256" key="5">
    <source>
        <dbReference type="ARBA" id="ARBA00023136"/>
    </source>
</evidence>
<keyword evidence="4 6" id="KW-1133">Transmembrane helix</keyword>
<keyword evidence="3 6" id="KW-0812">Transmembrane</keyword>
<evidence type="ECO:0000256" key="1">
    <source>
        <dbReference type="ARBA" id="ARBA00004141"/>
    </source>
</evidence>
<keyword evidence="2 6" id="KW-0813">Transport</keyword>
<dbReference type="PANTHER" id="PTHR30177">
    <property type="entry name" value="GLYCINE BETAINE/L-PROLINE TRANSPORT SYSTEM PERMEASE PROTEIN PROW"/>
    <property type="match status" value="1"/>
</dbReference>